<dbReference type="EMBL" id="MK292704">
    <property type="protein sequence ID" value="QCQ69063.1"/>
    <property type="molecule type" value="Genomic_DNA"/>
</dbReference>
<keyword evidence="1" id="KW-0472">Membrane</keyword>
<sequence>MISFIWCSIAILALLSCIFVVSTIDPVNRLVSLIGTYLAGSLLYAILDYYFLSLTYIIVYVGAIAILFLFVIMMIPVAPVTATTMGKVTMDDSAEGMGLGVDQASKGSNLSLIGKLALALGVVMSILFISLNVDVTGNLVGMESGTMAISSDWMGSQGIVAYFNPSWATAYVSLSDVYTLGFMIYLAYPISLILIGLALWITLIGVIPLTSI</sequence>
<keyword evidence="1" id="KW-0520">NAD</keyword>
<comment type="catalytic activity">
    <reaction evidence="1">
        <text>a ubiquinone + NADH + 5 H(+)(in) = a ubiquinol + NAD(+) + 4 H(+)(out)</text>
        <dbReference type="Rhea" id="RHEA:29091"/>
        <dbReference type="Rhea" id="RHEA-COMP:9565"/>
        <dbReference type="Rhea" id="RHEA-COMP:9566"/>
        <dbReference type="ChEBI" id="CHEBI:15378"/>
        <dbReference type="ChEBI" id="CHEBI:16389"/>
        <dbReference type="ChEBI" id="CHEBI:17976"/>
        <dbReference type="ChEBI" id="CHEBI:57540"/>
        <dbReference type="ChEBI" id="CHEBI:57945"/>
        <dbReference type="EC" id="7.1.1.2"/>
    </reaction>
</comment>
<keyword evidence="1 2" id="KW-0496">Mitochondrion</keyword>
<keyword evidence="1" id="KW-0813">Transport</keyword>
<organism evidence="2">
    <name type="scientific">Chytriomyces confervae</name>
    <dbReference type="NCBI Taxonomy" id="246404"/>
    <lineage>
        <taxon>Eukaryota</taxon>
        <taxon>Fungi</taxon>
        <taxon>Fungi incertae sedis</taxon>
        <taxon>Chytridiomycota</taxon>
        <taxon>Chytridiomycota incertae sedis</taxon>
        <taxon>Chytridiomycetes</taxon>
        <taxon>Chytridiales</taxon>
        <taxon>Chytriomycetaceae</taxon>
        <taxon>Chytriomyces</taxon>
    </lineage>
</organism>
<proteinExistence type="inferred from homology"/>
<dbReference type="EC" id="7.1.1.2" evidence="1"/>
<evidence type="ECO:0000256" key="1">
    <source>
        <dbReference type="RuleBase" id="RU004430"/>
    </source>
</evidence>
<keyword evidence="1" id="KW-1133">Transmembrane helix</keyword>
<dbReference type="GeneID" id="40506609"/>
<dbReference type="AlphaFoldDB" id="A0A4P8NP86"/>
<dbReference type="Gene3D" id="1.20.120.1200">
    <property type="entry name" value="NADH-ubiquinone/plastoquinone oxidoreductase chain 6, subunit NuoJ"/>
    <property type="match status" value="1"/>
</dbReference>
<feature type="transmembrane region" description="Helical" evidence="1">
    <location>
        <begin position="30"/>
        <end position="47"/>
    </location>
</feature>
<dbReference type="GO" id="GO:0031966">
    <property type="term" value="C:mitochondrial membrane"/>
    <property type="evidence" value="ECO:0007669"/>
    <property type="project" value="UniProtKB-SubCell"/>
</dbReference>
<comment type="function">
    <text evidence="1">Core subunit of the mitochondrial membrane respiratory chain NADH dehydrogenase (Complex I) which catalyzes electron transfer from NADH through the respiratory chain, using ubiquinone as an electron acceptor. Essential for the catalytic activity and assembly of complex I.</text>
</comment>
<dbReference type="InterPro" id="IPR042106">
    <property type="entry name" value="Nuo/plastoQ_OxRdtase_6_NuoJ"/>
</dbReference>
<dbReference type="GO" id="GO:0008137">
    <property type="term" value="F:NADH dehydrogenase (ubiquinone) activity"/>
    <property type="evidence" value="ECO:0007669"/>
    <property type="project" value="UniProtKB-UniRule"/>
</dbReference>
<dbReference type="Pfam" id="PF00499">
    <property type="entry name" value="Oxidored_q3"/>
    <property type="match status" value="1"/>
</dbReference>
<dbReference type="RefSeq" id="YP_009659065.1">
    <property type="nucleotide sequence ID" value="NC_042880.1"/>
</dbReference>
<keyword evidence="1" id="KW-0249">Electron transport</keyword>
<feature type="transmembrane region" description="Helical" evidence="1">
    <location>
        <begin position="183"/>
        <end position="209"/>
    </location>
</feature>
<dbReference type="PANTHER" id="PTHR33269:SF17">
    <property type="entry name" value="NADH-UBIQUINONE OXIDOREDUCTASE CHAIN 6"/>
    <property type="match status" value="1"/>
</dbReference>
<dbReference type="PANTHER" id="PTHR33269">
    <property type="entry name" value="NADH-UBIQUINONE OXIDOREDUCTASE CHAIN 6"/>
    <property type="match status" value="1"/>
</dbReference>
<reference evidence="2" key="1">
    <citation type="journal article" date="2018" name="BMC Evol. Biol.">
        <title>The linear mitochondrial genome of the quarantine chytrid Synchytrium endobioticum; insights into the evolution and recent history of an obligate biotrophic plant pathogen.</title>
        <authorList>
            <person name="van de Vossenberg B.T.L.H."/>
            <person name="Brankovics B."/>
            <person name="Nguyen H.D.T."/>
            <person name="van Gent-Pelzer M.P.E."/>
            <person name="Smith D."/>
            <person name="Dadej K."/>
            <person name="Przetakiewicz J."/>
            <person name="Kreuze J.F."/>
            <person name="Boerma M."/>
            <person name="van Leeuwen G.C.M."/>
            <person name="Andre Levesque C."/>
            <person name="van der Lee T.A.J."/>
        </authorList>
    </citation>
    <scope>NUCLEOTIDE SEQUENCE</scope>
    <source>
        <strain evidence="2">CBS 675.73</strain>
    </source>
</reference>
<gene>
    <name evidence="2" type="primary">nad6</name>
</gene>
<feature type="transmembrane region" description="Helical" evidence="1">
    <location>
        <begin position="112"/>
        <end position="133"/>
    </location>
</feature>
<keyword evidence="1" id="KW-1278">Translocase</keyword>
<geneLocation type="mitochondrion" evidence="2"/>
<name>A0A4P8NP86_9FUNG</name>
<comment type="subcellular location">
    <subcellularLocation>
        <location evidence="1">Mitochondrion membrane</location>
        <topology evidence="1">Multi-pass membrane protein</topology>
    </subcellularLocation>
</comment>
<dbReference type="InterPro" id="IPR001457">
    <property type="entry name" value="NADH_UbQ/plastoQ_OxRdtase_su6"/>
</dbReference>
<keyword evidence="1" id="KW-0679">Respiratory chain</keyword>
<keyword evidence="1" id="KW-0830">Ubiquinone</keyword>
<accession>A0A4P8NP86</accession>
<comment type="similarity">
    <text evidence="1">Belongs to the complex I subunit 6 family.</text>
</comment>
<feature type="transmembrane region" description="Helical" evidence="1">
    <location>
        <begin position="54"/>
        <end position="75"/>
    </location>
</feature>
<evidence type="ECO:0000313" key="2">
    <source>
        <dbReference type="EMBL" id="QCQ69063.1"/>
    </source>
</evidence>
<protein>
    <recommendedName>
        <fullName evidence="1">NADH-ubiquinone oxidoreductase chain 6</fullName>
        <ecNumber evidence="1">7.1.1.2</ecNumber>
    </recommendedName>
</protein>
<keyword evidence="1" id="KW-0812">Transmembrane</keyword>